<dbReference type="Pfam" id="PF03435">
    <property type="entry name" value="Sacchrp_dh_NADP"/>
    <property type="match status" value="1"/>
</dbReference>
<proteinExistence type="predicted"/>
<evidence type="ECO:0000313" key="2">
    <source>
        <dbReference type="EMBL" id="MFD1536634.1"/>
    </source>
</evidence>
<comment type="caution">
    <text evidence="2">The sequence shown here is derived from an EMBL/GenBank/DDBJ whole genome shotgun (WGS) entry which is preliminary data.</text>
</comment>
<dbReference type="PANTHER" id="PTHR43781:SF1">
    <property type="entry name" value="SACCHAROPINE DEHYDROGENASE"/>
    <property type="match status" value="1"/>
</dbReference>
<feature type="domain" description="Saccharopine dehydrogenase NADP binding" evidence="1">
    <location>
        <begin position="6"/>
        <end position="119"/>
    </location>
</feature>
<organism evidence="2 3">
    <name type="scientific">Nonomuraea guangzhouensis</name>
    <dbReference type="NCBI Taxonomy" id="1291555"/>
    <lineage>
        <taxon>Bacteria</taxon>
        <taxon>Bacillati</taxon>
        <taxon>Actinomycetota</taxon>
        <taxon>Actinomycetes</taxon>
        <taxon>Streptosporangiales</taxon>
        <taxon>Streptosporangiaceae</taxon>
        <taxon>Nonomuraea</taxon>
    </lineage>
</organism>
<accession>A0ABW4G1Z3</accession>
<name>A0ABW4G1Z3_9ACTN</name>
<dbReference type="RefSeq" id="WP_219530307.1">
    <property type="nucleotide sequence ID" value="NZ_JAHKRM010000008.1"/>
</dbReference>
<sequence length="342" mass="36241">MKPPLIAVYGANGHTGRLVATELLSRGQEIVLAGRDAEALRSLADELNAPDRVRTHPAALDDPPALRELAESAAVLIHCAGPFTHTCEPIATAAVAAGCHYIDHAIEPHPVKYLFDTVQAPAQQAGIVMIPQMSFYGALADLLAAAVADGLPGVDRVTVGYSVTGWRMTPAAVKTAELLIGEIDRVTYADGAQRVGPVEIRNTVFPFPPPLGPRTMIAPFPSGEVVTIPRHVPARVVESQLTASTFEEEQIFTSQDATPADRARTNFMIAVQITAPGGGGRNGHVRGSDIWWVGALASVEAAIRLTRGEGPQKTGVLSAAEAFPAEPFLRRMEELGAFTLSL</sequence>
<gene>
    <name evidence="2" type="ORF">ACFSJ0_06295</name>
</gene>
<dbReference type="InterPro" id="IPR005097">
    <property type="entry name" value="Sacchrp_dh_NADP-bd"/>
</dbReference>
<dbReference type="Proteomes" id="UP001597097">
    <property type="component" value="Unassembled WGS sequence"/>
</dbReference>
<reference evidence="3" key="1">
    <citation type="journal article" date="2019" name="Int. J. Syst. Evol. Microbiol.">
        <title>The Global Catalogue of Microorganisms (GCM) 10K type strain sequencing project: providing services to taxonomists for standard genome sequencing and annotation.</title>
        <authorList>
            <consortium name="The Broad Institute Genomics Platform"/>
            <consortium name="The Broad Institute Genome Sequencing Center for Infectious Disease"/>
            <person name="Wu L."/>
            <person name="Ma J."/>
        </authorList>
    </citation>
    <scope>NUCLEOTIDE SEQUENCE [LARGE SCALE GENOMIC DNA]</scope>
    <source>
        <strain evidence="3">CGMCC 1.15399</strain>
    </source>
</reference>
<dbReference type="PANTHER" id="PTHR43781">
    <property type="entry name" value="SACCHAROPINE DEHYDROGENASE"/>
    <property type="match status" value="1"/>
</dbReference>
<evidence type="ECO:0000313" key="3">
    <source>
        <dbReference type="Proteomes" id="UP001597097"/>
    </source>
</evidence>
<protein>
    <submittedName>
        <fullName evidence="2">Saccharopine dehydrogenase NADP-binding domain-containing protein</fullName>
    </submittedName>
</protein>
<dbReference type="EMBL" id="JBHUCM010000005">
    <property type="protein sequence ID" value="MFD1536634.1"/>
    <property type="molecule type" value="Genomic_DNA"/>
</dbReference>
<keyword evidence="3" id="KW-1185">Reference proteome</keyword>
<evidence type="ECO:0000259" key="1">
    <source>
        <dbReference type="Pfam" id="PF03435"/>
    </source>
</evidence>